<evidence type="ECO:0000256" key="5">
    <source>
        <dbReference type="ARBA" id="ARBA00023242"/>
    </source>
</evidence>
<evidence type="ECO:0000256" key="2">
    <source>
        <dbReference type="ARBA" id="ARBA00004604"/>
    </source>
</evidence>
<dbReference type="OrthoDB" id="29058at2759"/>
<accession>A0A0F4GL59</accession>
<keyword evidence="9" id="KW-1185">Reference proteome</keyword>
<protein>
    <recommendedName>
        <fullName evidence="6">U3 small nucleolar RNA-associated protein 11</fullName>
        <shortName evidence="6">U3 snoRNA-associated protein 11</shortName>
    </recommendedName>
</protein>
<gene>
    <name evidence="8" type="ORF">TI39_contig429g00005</name>
</gene>
<feature type="region of interest" description="Disordered" evidence="7">
    <location>
        <begin position="1"/>
        <end position="24"/>
    </location>
</feature>
<feature type="compositionally biased region" description="Basic residues" evidence="7">
    <location>
        <begin position="256"/>
        <end position="265"/>
    </location>
</feature>
<dbReference type="GO" id="GO:0006364">
    <property type="term" value="P:rRNA processing"/>
    <property type="evidence" value="ECO:0007669"/>
    <property type="project" value="UniProtKB-UniRule"/>
</dbReference>
<comment type="subcellular location">
    <subcellularLocation>
        <location evidence="2 6">Nucleus</location>
        <location evidence="2 6">Nucleolus</location>
    </subcellularLocation>
</comment>
<dbReference type="InterPro" id="IPR007144">
    <property type="entry name" value="SSU_processome_Utp11"/>
</dbReference>
<comment type="caution">
    <text evidence="8">The sequence shown here is derived from an EMBL/GenBank/DDBJ whole genome shotgun (WGS) entry which is preliminary data.</text>
</comment>
<feature type="compositionally biased region" description="Acidic residues" evidence="7">
    <location>
        <begin position="157"/>
        <end position="199"/>
    </location>
</feature>
<dbReference type="STRING" id="1047168.A0A0F4GL59"/>
<comment type="function">
    <text evidence="1 6">Involved in nucleolar processing of pre-18S ribosomal RNA.</text>
</comment>
<evidence type="ECO:0000256" key="3">
    <source>
        <dbReference type="ARBA" id="ARBA00008105"/>
    </source>
</evidence>
<dbReference type="Pfam" id="PF03998">
    <property type="entry name" value="Utp11"/>
    <property type="match status" value="1"/>
</dbReference>
<dbReference type="PIRSF" id="PIRSF015952">
    <property type="entry name" value="U3snoRNP11"/>
    <property type="match status" value="1"/>
</dbReference>
<dbReference type="PANTHER" id="PTHR12838:SF0">
    <property type="entry name" value="U3 SMALL NUCLEOLAR RNA-ASSOCIATED PROTEIN 11-RELATED"/>
    <property type="match status" value="1"/>
</dbReference>
<feature type="compositionally biased region" description="Basic and acidic residues" evidence="7">
    <location>
        <begin position="15"/>
        <end position="24"/>
    </location>
</feature>
<dbReference type="PANTHER" id="PTHR12838">
    <property type="entry name" value="U3 SMALL NUCLEOLAR RNA-ASSOCIATED PROTEIN 11"/>
    <property type="match status" value="1"/>
</dbReference>
<feature type="region of interest" description="Disordered" evidence="7">
    <location>
        <begin position="157"/>
        <end position="212"/>
    </location>
</feature>
<comment type="subunit">
    <text evidence="6">Component of the ribosomal small subunit (SSU) processome.</text>
</comment>
<dbReference type="GO" id="GO:0032040">
    <property type="term" value="C:small-subunit processome"/>
    <property type="evidence" value="ECO:0007669"/>
    <property type="project" value="UniProtKB-UniRule"/>
</dbReference>
<evidence type="ECO:0000256" key="6">
    <source>
        <dbReference type="PIRNR" id="PIRNR015952"/>
    </source>
</evidence>
<dbReference type="Proteomes" id="UP000033647">
    <property type="component" value="Unassembled WGS sequence"/>
</dbReference>
<dbReference type="AlphaFoldDB" id="A0A0F4GL59"/>
<evidence type="ECO:0000256" key="1">
    <source>
        <dbReference type="ARBA" id="ARBA00004099"/>
    </source>
</evidence>
<evidence type="ECO:0000313" key="8">
    <source>
        <dbReference type="EMBL" id="KJX98164.1"/>
    </source>
</evidence>
<keyword evidence="5 6" id="KW-0539">Nucleus</keyword>
<evidence type="ECO:0000256" key="4">
    <source>
        <dbReference type="ARBA" id="ARBA00022552"/>
    </source>
</evidence>
<name>A0A0F4GL59_9PEZI</name>
<sequence length="265" mass="29726">MSSLRNAVQRRNHRERAQPAERQKWGLLEKRKDYKLRAADHKSKTRKINALKAKASERNEDEFYFGMMSSSSKSGIKVAKRGEANSGGGGKVLSQDVVRLMKTQDQGYLQTMLQRTRKERGRLEEDVLLGETGVKAEPEGGARKVIFDDEGLPVLDGDVDLSDLDDDMDLEDFNMDSGFLDEEGEEDSDEEESADENLTPEERLAKSRKSHTLEVKRKKLGALKEQEDKLSAALEGLDHQRAQMAGTIGGVNKSGVKFKAKSRKR</sequence>
<keyword evidence="4 6" id="KW-0698">rRNA processing</keyword>
<organism evidence="8 9">
    <name type="scientific">Zymoseptoria brevis</name>
    <dbReference type="NCBI Taxonomy" id="1047168"/>
    <lineage>
        <taxon>Eukaryota</taxon>
        <taxon>Fungi</taxon>
        <taxon>Dikarya</taxon>
        <taxon>Ascomycota</taxon>
        <taxon>Pezizomycotina</taxon>
        <taxon>Dothideomycetes</taxon>
        <taxon>Dothideomycetidae</taxon>
        <taxon>Mycosphaerellales</taxon>
        <taxon>Mycosphaerellaceae</taxon>
        <taxon>Zymoseptoria</taxon>
    </lineage>
</organism>
<dbReference type="EMBL" id="LAFY01000421">
    <property type="protein sequence ID" value="KJX98164.1"/>
    <property type="molecule type" value="Genomic_DNA"/>
</dbReference>
<feature type="region of interest" description="Disordered" evidence="7">
    <location>
        <begin position="245"/>
        <end position="265"/>
    </location>
</feature>
<feature type="compositionally biased region" description="Basic and acidic residues" evidence="7">
    <location>
        <begin position="200"/>
        <end position="212"/>
    </location>
</feature>
<evidence type="ECO:0000256" key="7">
    <source>
        <dbReference type="SAM" id="MobiDB-lite"/>
    </source>
</evidence>
<comment type="similarity">
    <text evidence="3 6">Belongs to the UTP11 family.</text>
</comment>
<reference evidence="8 9" key="1">
    <citation type="submission" date="2015-03" db="EMBL/GenBank/DDBJ databases">
        <title>RNA-seq based gene annotation and comparative genomics of four Zymoseptoria species reveal species-specific pathogenicity related genes and transposable element activity.</title>
        <authorList>
            <person name="Grandaubert J."/>
            <person name="Bhattacharyya A."/>
            <person name="Stukenbrock E.H."/>
        </authorList>
    </citation>
    <scope>NUCLEOTIDE SEQUENCE [LARGE SCALE GENOMIC DNA]</scope>
    <source>
        <strain evidence="8 9">Zb18110</strain>
    </source>
</reference>
<evidence type="ECO:0000313" key="9">
    <source>
        <dbReference type="Proteomes" id="UP000033647"/>
    </source>
</evidence>
<proteinExistence type="inferred from homology"/>